<reference evidence="2 5" key="2">
    <citation type="submission" date="2018-07" db="EMBL/GenBank/DDBJ databases">
        <title>Genome sequences of Haloplanus aerogenes JCM 16430T.</title>
        <authorList>
            <person name="Kim Y.B."/>
            <person name="Roh S.W."/>
        </authorList>
    </citation>
    <scope>NUCLEOTIDE SEQUENCE [LARGE SCALE GENOMIC DNA]</scope>
    <source>
        <strain evidence="2 5">JCM 16430</strain>
    </source>
</reference>
<proteinExistence type="predicted"/>
<evidence type="ECO:0000313" key="3">
    <source>
        <dbReference type="EMBL" id="RMB09098.1"/>
    </source>
</evidence>
<feature type="transmembrane region" description="Helical" evidence="1">
    <location>
        <begin position="38"/>
        <end position="55"/>
    </location>
</feature>
<name>A0A3M0CHN6_9EURY</name>
<keyword evidence="1" id="KW-1133">Transmembrane helix</keyword>
<evidence type="ECO:0000313" key="2">
    <source>
        <dbReference type="EMBL" id="AZH26811.1"/>
    </source>
</evidence>
<evidence type="ECO:0000313" key="5">
    <source>
        <dbReference type="Proteomes" id="UP000282007"/>
    </source>
</evidence>
<accession>A0A3M0CHN6</accession>
<sequence length="61" mass="6728">MNTIRIAITCFAVSILVSLVSRAWYSASFAYGEAAFYGGLLVGGVLWLVGAYYGYRAVRRR</sequence>
<dbReference type="AlphaFoldDB" id="A0A3M0CHN6"/>
<dbReference type="EMBL" id="CP034145">
    <property type="protein sequence ID" value="AZH26811.1"/>
    <property type="molecule type" value="Genomic_DNA"/>
</dbReference>
<dbReference type="RefSeq" id="WP_121921996.1">
    <property type="nucleotide sequence ID" value="NZ_CP034145.1"/>
</dbReference>
<evidence type="ECO:0000256" key="1">
    <source>
        <dbReference type="SAM" id="Phobius"/>
    </source>
</evidence>
<dbReference type="EMBL" id="REFS01000009">
    <property type="protein sequence ID" value="RMB09098.1"/>
    <property type="molecule type" value="Genomic_DNA"/>
</dbReference>
<protein>
    <submittedName>
        <fullName evidence="3">Uncharacterized protein</fullName>
    </submittedName>
</protein>
<dbReference type="Proteomes" id="UP000277326">
    <property type="component" value="Unassembled WGS sequence"/>
</dbReference>
<keyword evidence="1" id="KW-0472">Membrane</keyword>
<keyword evidence="1" id="KW-0812">Transmembrane</keyword>
<reference evidence="3" key="3">
    <citation type="submission" date="2018-10" db="EMBL/GenBank/DDBJ databases">
        <authorList>
            <person name="Whitman W."/>
            <person name="Huntemann M."/>
            <person name="Clum A."/>
            <person name="Pillay M."/>
            <person name="Palaniappan K."/>
            <person name="Varghese N."/>
            <person name="Mikhailova N."/>
            <person name="Stamatis D."/>
            <person name="Reddy T."/>
            <person name="Daum C."/>
            <person name="Shapiro N."/>
            <person name="Ivanova N."/>
            <person name="Kyrpides N."/>
            <person name="Woyke T."/>
        </authorList>
    </citation>
    <scope>NUCLEOTIDE SEQUENCE</scope>
    <source>
        <strain evidence="3">CGMCC 1.10124</strain>
    </source>
</reference>
<dbReference type="GeneID" id="38472850"/>
<gene>
    <name evidence="3" type="ORF">ATH50_3469</name>
    <name evidence="2" type="ORF">DU502_16150</name>
</gene>
<dbReference type="KEGG" id="haer:DU502_16150"/>
<dbReference type="Proteomes" id="UP000282007">
    <property type="component" value="Chromosome"/>
</dbReference>
<organism evidence="3 4">
    <name type="scientific">Haloplanus aerogenes</name>
    <dbReference type="NCBI Taxonomy" id="660522"/>
    <lineage>
        <taxon>Archaea</taxon>
        <taxon>Methanobacteriati</taxon>
        <taxon>Methanobacteriota</taxon>
        <taxon>Stenosarchaea group</taxon>
        <taxon>Halobacteria</taxon>
        <taxon>Halobacteriales</taxon>
        <taxon>Haloferacaceae</taxon>
        <taxon>Haloplanus</taxon>
    </lineage>
</organism>
<evidence type="ECO:0000313" key="4">
    <source>
        <dbReference type="Proteomes" id="UP000277326"/>
    </source>
</evidence>
<keyword evidence="5" id="KW-1185">Reference proteome</keyword>
<reference evidence="3 4" key="1">
    <citation type="journal article" date="2015" name="Stand. Genomic Sci.">
        <title>Genomic Encyclopedia of Bacterial and Archaeal Type Strains, Phase III: the genomes of soil and plant-associated and newly described type strains.</title>
        <authorList>
            <person name="Whitman W.B."/>
            <person name="Woyke T."/>
            <person name="Klenk H.P."/>
            <person name="Zhou Y."/>
            <person name="Lilburn T.G."/>
            <person name="Beck B.J."/>
            <person name="De Vos P."/>
            <person name="Vandamme P."/>
            <person name="Eisen J.A."/>
            <person name="Garrity G."/>
            <person name="Hugenholtz P."/>
            <person name="Kyrpides N.C."/>
        </authorList>
    </citation>
    <scope>NUCLEOTIDE SEQUENCE [LARGE SCALE GENOMIC DNA]</scope>
    <source>
        <strain evidence="3 4">CGMCC 1.10124</strain>
    </source>
</reference>